<reference evidence="6 7" key="1">
    <citation type="submission" date="2019-11" db="EMBL/GenBank/DDBJ databases">
        <title>Comparative genomics of hydrocarbon-degrading Desulfosarcina strains.</title>
        <authorList>
            <person name="Watanabe M."/>
            <person name="Kojima H."/>
            <person name="Fukui M."/>
        </authorList>
    </citation>
    <scope>NUCLEOTIDE SEQUENCE [LARGE SCALE GENOMIC DNA]</scope>
    <source>
        <strain evidence="6 7">PL12</strain>
    </source>
</reference>
<protein>
    <submittedName>
        <fullName evidence="6">Glycyl radical enzyme</fullName>
    </submittedName>
</protein>
<dbReference type="GO" id="GO:0005829">
    <property type="term" value="C:cytosol"/>
    <property type="evidence" value="ECO:0007669"/>
    <property type="project" value="TreeGrafter"/>
</dbReference>
<accession>A0A5K7YQX3</accession>
<keyword evidence="2" id="KW-0456">Lyase</keyword>
<dbReference type="InterPro" id="IPR001150">
    <property type="entry name" value="Gly_radical"/>
</dbReference>
<dbReference type="GO" id="GO:0016835">
    <property type="term" value="F:carbon-oxygen lyase activity"/>
    <property type="evidence" value="ECO:0007669"/>
    <property type="project" value="InterPro"/>
</dbReference>
<dbReference type="InterPro" id="IPR004184">
    <property type="entry name" value="PFL_dom"/>
</dbReference>
<dbReference type="Proteomes" id="UP000427906">
    <property type="component" value="Chromosome"/>
</dbReference>
<keyword evidence="7" id="KW-1185">Reference proteome</keyword>
<dbReference type="RefSeq" id="WP_155318686.1">
    <property type="nucleotide sequence ID" value="NZ_AP021874.1"/>
</dbReference>
<dbReference type="OrthoDB" id="9803969at2"/>
<evidence type="ECO:0000256" key="1">
    <source>
        <dbReference type="ARBA" id="ARBA00022818"/>
    </source>
</evidence>
<gene>
    <name evidence="6" type="ORF">DSCA_46900</name>
</gene>
<dbReference type="AlphaFoldDB" id="A0A5K7YQX3"/>
<feature type="domain" description="PFL" evidence="5">
    <location>
        <begin position="3"/>
        <end position="660"/>
    </location>
</feature>
<evidence type="ECO:0000313" key="6">
    <source>
        <dbReference type="EMBL" id="BBO70760.1"/>
    </source>
</evidence>
<dbReference type="InterPro" id="IPR050012">
    <property type="entry name" value="Glycl_HYPD"/>
</dbReference>
<dbReference type="PROSITE" id="PS51149">
    <property type="entry name" value="GLY_RADICAL_2"/>
    <property type="match status" value="1"/>
</dbReference>
<dbReference type="SUPFAM" id="SSF51998">
    <property type="entry name" value="PFL-like glycyl radical enzymes"/>
    <property type="match status" value="1"/>
</dbReference>
<feature type="modified residue" description="Glycine radical" evidence="3">
    <location>
        <position position="762"/>
    </location>
</feature>
<evidence type="ECO:0000256" key="3">
    <source>
        <dbReference type="PROSITE-ProRule" id="PRU00493"/>
    </source>
</evidence>
<dbReference type="Gene3D" id="3.20.70.20">
    <property type="match status" value="1"/>
</dbReference>
<keyword evidence="1 3" id="KW-0556">Organic radical</keyword>
<proteinExistence type="predicted"/>
<evidence type="ECO:0000259" key="4">
    <source>
        <dbReference type="PROSITE" id="PS51149"/>
    </source>
</evidence>
<dbReference type="PANTHER" id="PTHR43641">
    <property type="entry name" value="FORMATE ACETYLTRANSFERASE 3-RELATED"/>
    <property type="match status" value="1"/>
</dbReference>
<dbReference type="Pfam" id="PF01228">
    <property type="entry name" value="Gly_radical"/>
    <property type="match status" value="1"/>
</dbReference>
<dbReference type="EMBL" id="AP021874">
    <property type="protein sequence ID" value="BBO70760.1"/>
    <property type="molecule type" value="Genomic_DNA"/>
</dbReference>
<dbReference type="NCBIfam" id="NF043068">
    <property type="entry name" value="glycl_HYPD"/>
    <property type="match status" value="1"/>
</dbReference>
<dbReference type="PROSITE" id="PS51554">
    <property type="entry name" value="PFL"/>
    <property type="match status" value="1"/>
</dbReference>
<evidence type="ECO:0000256" key="2">
    <source>
        <dbReference type="ARBA" id="ARBA00023239"/>
    </source>
</evidence>
<sequence length="787" mass="88223">MNERINRLRTRSIEARPSLSAERARLLTRFYKSGVARTAPVAVQRAMAFAAIMDSKRIYIGPDELIVGERGPVPKATPTYPEVCIHSQQDLDIIDGRRKVAFAVDDSVRQSYREEIIPFWKGHSIRETLFTHLPEDWQSAYAAGIFTEFQEQRSPGHTACGNKIYHKGMLDLKAEIRESLGRLDFFNDPDAMDRKNQLTAMAMAADGLIGFARRHAETLDQMADSEPDPARKTELMQMAAICRRVPAHAPQTFWEALQAYWFVHVGVITELNPWDAFNPGRLDQHLFPFYEKDLAEGRLTREQAKELLCAFWIKFNNHPAPPKTGVTAKESNTYVDFALINIGGVTAGGRDAVNELSYLILDVIEEMRLLQPSSMVQLSKKNPDRFIKRALRIVRTGFGQPSIFNTDAIVQELVRQGKTVEDAREGGASGCVEAGAFGREAYFLTGYFNLPKVLEITLNNGTDPRTGNRIGPLTGDPREFETFEALFDAWTRQLRYFIDIKIRGNNIIEQINARQMPVPFLSLAIDDCIATGRDYNAGGARYNTSYIQGVGLGSVTDALTALKVHVFDRQTIGMGEFLKILDENFDGHDDFRRRLLDETPRYGNDDDRADGIMQMVFEAYYTAVNGRPNTRGGVHRVNLLPTTCHVYFGSVIGALPDGRKAGAALSEGISPVQGADRNGPTAVTRSAAKIDHIRTGGTLLNQKFLPQVLAGDTGITKLAHLVRTYFRMDGHHIQFNVVDGETLNQAKLHPDDYRDLIVRVAGYSDYFVDLTEDLQDEIIRRTGHEVF</sequence>
<organism evidence="6 7">
    <name type="scientific">Desulfosarcina alkanivorans</name>
    <dbReference type="NCBI Taxonomy" id="571177"/>
    <lineage>
        <taxon>Bacteria</taxon>
        <taxon>Pseudomonadati</taxon>
        <taxon>Thermodesulfobacteriota</taxon>
        <taxon>Desulfobacteria</taxon>
        <taxon>Desulfobacterales</taxon>
        <taxon>Desulfosarcinaceae</taxon>
        <taxon>Desulfosarcina</taxon>
    </lineage>
</organism>
<dbReference type="CDD" id="cd01677">
    <property type="entry name" value="PFL2_DhaB_BssA"/>
    <property type="match status" value="1"/>
</dbReference>
<evidence type="ECO:0000259" key="5">
    <source>
        <dbReference type="PROSITE" id="PS51554"/>
    </source>
</evidence>
<dbReference type="Pfam" id="PF02901">
    <property type="entry name" value="PFL-like"/>
    <property type="match status" value="1"/>
</dbReference>
<evidence type="ECO:0000313" key="7">
    <source>
        <dbReference type="Proteomes" id="UP000427906"/>
    </source>
</evidence>
<dbReference type="KEGG" id="dalk:DSCA_46900"/>
<name>A0A5K7YQX3_9BACT</name>
<feature type="domain" description="Glycine radical" evidence="4">
    <location>
        <begin position="667"/>
        <end position="787"/>
    </location>
</feature>
<dbReference type="PANTHER" id="PTHR43641:SF2">
    <property type="entry name" value="DEHYDRATASE YBIW-RELATED"/>
    <property type="match status" value="1"/>
</dbReference>
<dbReference type="InterPro" id="IPR051215">
    <property type="entry name" value="GRE"/>
</dbReference>